<gene>
    <name evidence="1" type="ORF">TorRG33x02_050310</name>
</gene>
<organism evidence="1 2">
    <name type="scientific">Trema orientale</name>
    <name type="common">Charcoal tree</name>
    <name type="synonym">Celtis orientalis</name>
    <dbReference type="NCBI Taxonomy" id="63057"/>
    <lineage>
        <taxon>Eukaryota</taxon>
        <taxon>Viridiplantae</taxon>
        <taxon>Streptophyta</taxon>
        <taxon>Embryophyta</taxon>
        <taxon>Tracheophyta</taxon>
        <taxon>Spermatophyta</taxon>
        <taxon>Magnoliopsida</taxon>
        <taxon>eudicotyledons</taxon>
        <taxon>Gunneridae</taxon>
        <taxon>Pentapetalae</taxon>
        <taxon>rosids</taxon>
        <taxon>fabids</taxon>
        <taxon>Rosales</taxon>
        <taxon>Cannabaceae</taxon>
        <taxon>Trema</taxon>
    </lineage>
</organism>
<dbReference type="EMBL" id="JXTC01000020">
    <property type="protein sequence ID" value="PON99171.1"/>
    <property type="molecule type" value="Genomic_DNA"/>
</dbReference>
<reference evidence="2" key="1">
    <citation type="submission" date="2016-06" db="EMBL/GenBank/DDBJ databases">
        <title>Parallel loss of symbiosis genes in relatives of nitrogen-fixing non-legume Parasponia.</title>
        <authorList>
            <person name="Van Velzen R."/>
            <person name="Holmer R."/>
            <person name="Bu F."/>
            <person name="Rutten L."/>
            <person name="Van Zeijl A."/>
            <person name="Liu W."/>
            <person name="Santuari L."/>
            <person name="Cao Q."/>
            <person name="Sharma T."/>
            <person name="Shen D."/>
            <person name="Roswanjaya Y."/>
            <person name="Wardhani T."/>
            <person name="Kalhor M.S."/>
            <person name="Jansen J."/>
            <person name="Van den Hoogen J."/>
            <person name="Gungor B."/>
            <person name="Hartog M."/>
            <person name="Hontelez J."/>
            <person name="Verver J."/>
            <person name="Yang W.-C."/>
            <person name="Schijlen E."/>
            <person name="Repin R."/>
            <person name="Schilthuizen M."/>
            <person name="Schranz E."/>
            <person name="Heidstra R."/>
            <person name="Miyata K."/>
            <person name="Fedorova E."/>
            <person name="Kohlen W."/>
            <person name="Bisseling T."/>
            <person name="Smit S."/>
            <person name="Geurts R."/>
        </authorList>
    </citation>
    <scope>NUCLEOTIDE SEQUENCE [LARGE SCALE GENOMIC DNA]</scope>
    <source>
        <strain evidence="2">cv. RG33-2</strain>
    </source>
</reference>
<evidence type="ECO:0000313" key="2">
    <source>
        <dbReference type="Proteomes" id="UP000237000"/>
    </source>
</evidence>
<evidence type="ECO:0000313" key="1">
    <source>
        <dbReference type="EMBL" id="PON99171.1"/>
    </source>
</evidence>
<dbReference type="Proteomes" id="UP000237000">
    <property type="component" value="Unassembled WGS sequence"/>
</dbReference>
<proteinExistence type="predicted"/>
<accession>A0A2P5FMY8</accession>
<dbReference type="InParanoid" id="A0A2P5FMY8"/>
<comment type="caution">
    <text evidence="1">The sequence shown here is derived from an EMBL/GenBank/DDBJ whole genome shotgun (WGS) entry which is preliminary data.</text>
</comment>
<protein>
    <submittedName>
        <fullName evidence="1">Uncharacterized protein</fullName>
    </submittedName>
</protein>
<dbReference type="OrthoDB" id="10307119at2759"/>
<name>A0A2P5FMY8_TREOI</name>
<dbReference type="AlphaFoldDB" id="A0A2P5FMY8"/>
<keyword evidence="2" id="KW-1185">Reference proteome</keyword>
<sequence length="101" mass="11589">MCHVIKKVYKNIHTVFNSSKNEYQIVLDPIASFSAIQLLNLTTQLGGLKNFSLSPLFTVLHTPPMENAKLKAIPNQPRIQLKYQLKLYFVGFLMRTHMKQG</sequence>